<name>A0ABQ4CUJ2_9ACTN</name>
<dbReference type="RefSeq" id="WP_203715852.1">
    <property type="nucleotide sequence ID" value="NZ_BONE01000037.1"/>
</dbReference>
<sequence>MRHPTDGTLRRLLDEPDGVADAERAHVAGCPPCRGRLSAVQRDAAAAATLLGVEAGTDVDAGWERLSRAVAAEERPRVAAAPGRRWRTLLRSPVAAGIGVAVVLAGAGAAAAGDWLQVFRAERIAPISAPQADLIKMPELDQFGDVVPIEPITIRPVADAAAAAKTTGLTVPRVGALPKGVTGEPTYHAGQRASALFTYRAEKAERTARDRGETLPPPPPGLDGSQFRLTGGPGFAAVWQADRPYPALVVARAIAPTAYSTGVPFETARDYLLSLPIVPPSVAAQLRAFSGDGTTLPIFMSVEHMTSTPTDVGGAPATLLISKDGSMAAVVWMDGTVVNAVAGPLRGDEVLAVARGLEPR</sequence>
<keyword evidence="2" id="KW-0472">Membrane</keyword>
<evidence type="ECO:0000256" key="2">
    <source>
        <dbReference type="SAM" id="Phobius"/>
    </source>
</evidence>
<proteinExistence type="predicted"/>
<keyword evidence="2" id="KW-1133">Transmembrane helix</keyword>
<feature type="transmembrane region" description="Helical" evidence="2">
    <location>
        <begin position="94"/>
        <end position="116"/>
    </location>
</feature>
<accession>A0ABQ4CUJ2</accession>
<dbReference type="Proteomes" id="UP000604117">
    <property type="component" value="Unassembled WGS sequence"/>
</dbReference>
<evidence type="ECO:0000313" key="4">
    <source>
        <dbReference type="Proteomes" id="UP000604117"/>
    </source>
</evidence>
<evidence type="ECO:0000256" key="1">
    <source>
        <dbReference type="SAM" id="MobiDB-lite"/>
    </source>
</evidence>
<evidence type="ECO:0008006" key="5">
    <source>
        <dbReference type="Google" id="ProtNLM"/>
    </source>
</evidence>
<evidence type="ECO:0000313" key="3">
    <source>
        <dbReference type="EMBL" id="GIF74968.1"/>
    </source>
</evidence>
<keyword evidence="2" id="KW-0812">Transmembrane</keyword>
<keyword evidence="4" id="KW-1185">Reference proteome</keyword>
<gene>
    <name evidence="3" type="ORF">Asi02nite_44860</name>
</gene>
<feature type="region of interest" description="Disordered" evidence="1">
    <location>
        <begin position="206"/>
        <end position="225"/>
    </location>
</feature>
<comment type="caution">
    <text evidence="3">The sequence shown here is derived from an EMBL/GenBank/DDBJ whole genome shotgun (WGS) entry which is preliminary data.</text>
</comment>
<protein>
    <recommendedName>
        <fullName evidence="5">Zinc finger protein</fullName>
    </recommendedName>
</protein>
<organism evidence="3 4">
    <name type="scientific">Asanoa siamensis</name>
    <dbReference type="NCBI Taxonomy" id="926357"/>
    <lineage>
        <taxon>Bacteria</taxon>
        <taxon>Bacillati</taxon>
        <taxon>Actinomycetota</taxon>
        <taxon>Actinomycetes</taxon>
        <taxon>Micromonosporales</taxon>
        <taxon>Micromonosporaceae</taxon>
        <taxon>Asanoa</taxon>
    </lineage>
</organism>
<dbReference type="EMBL" id="BONE01000037">
    <property type="protein sequence ID" value="GIF74968.1"/>
    <property type="molecule type" value="Genomic_DNA"/>
</dbReference>
<reference evidence="3 4" key="1">
    <citation type="submission" date="2021-01" db="EMBL/GenBank/DDBJ databases">
        <title>Whole genome shotgun sequence of Asanoa siamensis NBRC 107932.</title>
        <authorList>
            <person name="Komaki H."/>
            <person name="Tamura T."/>
        </authorList>
    </citation>
    <scope>NUCLEOTIDE SEQUENCE [LARGE SCALE GENOMIC DNA]</scope>
    <source>
        <strain evidence="3 4">NBRC 107932</strain>
    </source>
</reference>